<dbReference type="InterPro" id="IPR000182">
    <property type="entry name" value="GNAT_dom"/>
</dbReference>
<reference evidence="2 3" key="1">
    <citation type="journal article" date="2018" name="G3 (Bethesda)">
        <title>Phylogenetic and Phylogenomic Definition of Rhizopus Species.</title>
        <authorList>
            <person name="Gryganskyi A.P."/>
            <person name="Golan J."/>
            <person name="Dolatabadi S."/>
            <person name="Mondo S."/>
            <person name="Robb S."/>
            <person name="Idnurm A."/>
            <person name="Muszewska A."/>
            <person name="Steczkiewicz K."/>
            <person name="Masonjones S."/>
            <person name="Liao H.L."/>
            <person name="Gajdeczka M.T."/>
            <person name="Anike F."/>
            <person name="Vuek A."/>
            <person name="Anishchenko I.M."/>
            <person name="Voigt K."/>
            <person name="de Hoog G.S."/>
            <person name="Smith M.E."/>
            <person name="Heitman J."/>
            <person name="Vilgalys R."/>
            <person name="Stajich J.E."/>
        </authorList>
    </citation>
    <scope>NUCLEOTIDE SEQUENCE [LARGE SCALE GENOMIC DNA]</scope>
    <source>
        <strain evidence="2 3">LSU 92-RS-03</strain>
    </source>
</reference>
<dbReference type="Gene3D" id="3.40.630.30">
    <property type="match status" value="1"/>
</dbReference>
<comment type="caution">
    <text evidence="2">The sequence shown here is derived from an EMBL/GenBank/DDBJ whole genome shotgun (WGS) entry which is preliminary data.</text>
</comment>
<evidence type="ECO:0000259" key="1">
    <source>
        <dbReference type="PROSITE" id="PS51186"/>
    </source>
</evidence>
<dbReference type="OrthoDB" id="61870at2759"/>
<name>A0A367KC95_RHIST</name>
<dbReference type="AlphaFoldDB" id="A0A367KC95"/>
<protein>
    <recommendedName>
        <fullName evidence="1">N-acetyltransferase domain-containing protein</fullName>
    </recommendedName>
</protein>
<dbReference type="SUPFAM" id="SSF55729">
    <property type="entry name" value="Acyl-CoA N-acyltransferases (Nat)"/>
    <property type="match status" value="1"/>
</dbReference>
<gene>
    <name evidence="2" type="ORF">CU098_010825</name>
</gene>
<evidence type="ECO:0000313" key="2">
    <source>
        <dbReference type="EMBL" id="RCH99796.1"/>
    </source>
</evidence>
<accession>A0A367KC95</accession>
<sequence>MLLNNQISLKTYETVQEFVDEATHSLLLHEVQNTFLLLATQQALKEASPDFYCNAVWDSQDKFVFALFSLNNTMLYGSFLPKENAEAVNMALNDFIHAKAYVSLTFIHGFQPALSCMQNCLQTILKLKLVDPVWSYDNKQVEYSPEVLQLVQSPNIELKTGTEKDMPLLLKWTQGFQDDVLRNFDASMLPPVQEAVSGALKEQAIYLLYVDDLPVSMAWKRRPTFNGIAITLVYTPPSERKNNYGSVCTGMLTELLLKEFKFVTLFVTKHQNPEKNLYTSVGFKFLGEAGRLVVGI</sequence>
<keyword evidence="3" id="KW-1185">Reference proteome</keyword>
<dbReference type="PROSITE" id="PS51186">
    <property type="entry name" value="GNAT"/>
    <property type="match status" value="1"/>
</dbReference>
<feature type="domain" description="N-acetyltransferase" evidence="1">
    <location>
        <begin position="156"/>
        <end position="296"/>
    </location>
</feature>
<dbReference type="InterPro" id="IPR016181">
    <property type="entry name" value="Acyl_CoA_acyltransferase"/>
</dbReference>
<proteinExistence type="predicted"/>
<evidence type="ECO:0000313" key="3">
    <source>
        <dbReference type="Proteomes" id="UP000253551"/>
    </source>
</evidence>
<dbReference type="Proteomes" id="UP000253551">
    <property type="component" value="Unassembled WGS sequence"/>
</dbReference>
<organism evidence="2 3">
    <name type="scientific">Rhizopus stolonifer</name>
    <name type="common">Rhizopus nigricans</name>
    <dbReference type="NCBI Taxonomy" id="4846"/>
    <lineage>
        <taxon>Eukaryota</taxon>
        <taxon>Fungi</taxon>
        <taxon>Fungi incertae sedis</taxon>
        <taxon>Mucoromycota</taxon>
        <taxon>Mucoromycotina</taxon>
        <taxon>Mucoromycetes</taxon>
        <taxon>Mucorales</taxon>
        <taxon>Mucorineae</taxon>
        <taxon>Rhizopodaceae</taxon>
        <taxon>Rhizopus</taxon>
    </lineage>
</organism>
<dbReference type="GO" id="GO:0016747">
    <property type="term" value="F:acyltransferase activity, transferring groups other than amino-acyl groups"/>
    <property type="evidence" value="ECO:0007669"/>
    <property type="project" value="InterPro"/>
</dbReference>
<dbReference type="EMBL" id="PJQM01001910">
    <property type="protein sequence ID" value="RCH99796.1"/>
    <property type="molecule type" value="Genomic_DNA"/>
</dbReference>